<dbReference type="EMBL" id="JOJR01017895">
    <property type="protein sequence ID" value="RCN24652.1"/>
    <property type="molecule type" value="Genomic_DNA"/>
</dbReference>
<reference evidence="1 2" key="1">
    <citation type="submission" date="2014-10" db="EMBL/GenBank/DDBJ databases">
        <title>Draft genome of the hookworm Ancylostoma caninum.</title>
        <authorList>
            <person name="Mitreva M."/>
        </authorList>
    </citation>
    <scope>NUCLEOTIDE SEQUENCE [LARGE SCALE GENOMIC DNA]</scope>
    <source>
        <strain evidence="1 2">Baltimore</strain>
    </source>
</reference>
<proteinExistence type="predicted"/>
<protein>
    <submittedName>
        <fullName evidence="1">Uncharacterized protein</fullName>
    </submittedName>
</protein>
<dbReference type="Proteomes" id="UP000252519">
    <property type="component" value="Unassembled WGS sequence"/>
</dbReference>
<comment type="caution">
    <text evidence="1">The sequence shown here is derived from an EMBL/GenBank/DDBJ whole genome shotgun (WGS) entry which is preliminary data.</text>
</comment>
<dbReference type="AlphaFoldDB" id="A0A368EXY7"/>
<organism evidence="1 2">
    <name type="scientific">Ancylostoma caninum</name>
    <name type="common">Dog hookworm</name>
    <dbReference type="NCBI Taxonomy" id="29170"/>
    <lineage>
        <taxon>Eukaryota</taxon>
        <taxon>Metazoa</taxon>
        <taxon>Ecdysozoa</taxon>
        <taxon>Nematoda</taxon>
        <taxon>Chromadorea</taxon>
        <taxon>Rhabditida</taxon>
        <taxon>Rhabditina</taxon>
        <taxon>Rhabditomorpha</taxon>
        <taxon>Strongyloidea</taxon>
        <taxon>Ancylostomatidae</taxon>
        <taxon>Ancylostomatinae</taxon>
        <taxon>Ancylostoma</taxon>
    </lineage>
</organism>
<keyword evidence="2" id="KW-1185">Reference proteome</keyword>
<evidence type="ECO:0000313" key="1">
    <source>
        <dbReference type="EMBL" id="RCN24652.1"/>
    </source>
</evidence>
<evidence type="ECO:0000313" key="2">
    <source>
        <dbReference type="Proteomes" id="UP000252519"/>
    </source>
</evidence>
<accession>A0A368EXY7</accession>
<name>A0A368EXY7_ANCCA</name>
<sequence>MQRLFRLLKLTRMCRAISKVDHYFCHQRIVNR</sequence>
<gene>
    <name evidence="1" type="ORF">ANCCAN_29648</name>
</gene>